<gene>
    <name evidence="2" type="ORF">LRS13_04575</name>
</gene>
<evidence type="ECO:0000256" key="1">
    <source>
        <dbReference type="SAM" id="Phobius"/>
    </source>
</evidence>
<evidence type="ECO:0000313" key="2">
    <source>
        <dbReference type="EMBL" id="UUY04809.1"/>
    </source>
</evidence>
<feature type="transmembrane region" description="Helical" evidence="1">
    <location>
        <begin position="345"/>
        <end position="363"/>
    </location>
</feature>
<dbReference type="Proteomes" id="UP001058860">
    <property type="component" value="Chromosome"/>
</dbReference>
<keyword evidence="1" id="KW-1133">Transmembrane helix</keyword>
<protein>
    <submittedName>
        <fullName evidence="2">Glycosyltransferase family 39 protein</fullName>
    </submittedName>
</protein>
<feature type="transmembrane region" description="Helical" evidence="1">
    <location>
        <begin position="202"/>
        <end position="219"/>
    </location>
</feature>
<feature type="transmembrane region" description="Helical" evidence="1">
    <location>
        <begin position="105"/>
        <end position="125"/>
    </location>
</feature>
<accession>A0ABY5PJE4</accession>
<feature type="transmembrane region" description="Helical" evidence="1">
    <location>
        <begin position="317"/>
        <end position="338"/>
    </location>
</feature>
<keyword evidence="1" id="KW-0472">Membrane</keyword>
<feature type="transmembrane region" description="Helical" evidence="1">
    <location>
        <begin position="79"/>
        <end position="99"/>
    </location>
</feature>
<organism evidence="2 3">
    <name type="scientific">Svornostia abyssi</name>
    <dbReference type="NCBI Taxonomy" id="2898438"/>
    <lineage>
        <taxon>Bacteria</taxon>
        <taxon>Bacillati</taxon>
        <taxon>Actinomycetota</taxon>
        <taxon>Thermoleophilia</taxon>
        <taxon>Solirubrobacterales</taxon>
        <taxon>Baekduiaceae</taxon>
        <taxon>Svornostia</taxon>
    </lineage>
</organism>
<feature type="transmembrane region" description="Helical" evidence="1">
    <location>
        <begin position="290"/>
        <end position="311"/>
    </location>
</feature>
<keyword evidence="1" id="KW-0812">Transmembrane</keyword>
<evidence type="ECO:0000313" key="3">
    <source>
        <dbReference type="Proteomes" id="UP001058860"/>
    </source>
</evidence>
<sequence length="485" mass="52257">MSRRRELAAAAGLTLAAVLWWVLVPTYPAYDAYWHLVWGRELLDGMSPSFEVYAAPTQHPLYVAVAAVLGVVGEFADRLLVLAGLLSLVALVCGVWRLARDLFGVWPAALAALFVGSSFAFLLYAVRAYVDVPFLALVAWAAASEVRGHRWRPMVLLALAGLLRPEAWVLAGLLWLWRAFGPGGVRIASGDSARNAHTPRELVVLAGMVVLAPVLWLLSDLLVTGDPLHSLTSTSELAEALGRDRGIAKAPRLFVVYVFDVARAPVALAGVIGAVLAVRRYGWKAMAVPLALVLTGAVTFFGAGIAGLSLLPRYLTVPAVGLAVFAGYAVAGFTTLAADDRWLPAWRRGAIVAGVVGVAFFAWKLPSFGTLSGELRFVNDTHGDLVRLLDDPEVRQARGCGPITFPTYRLVPDTRWVLDVGEDQVTTRAIAEPDRGVAIFVDRSEKKPRQRYGEADGVPRATNREVPEGFVEIAAEGPFVAYGRC</sequence>
<dbReference type="RefSeq" id="WP_353865289.1">
    <property type="nucleotide sequence ID" value="NZ_CP088295.1"/>
</dbReference>
<feature type="transmembrane region" description="Helical" evidence="1">
    <location>
        <begin position="254"/>
        <end position="278"/>
    </location>
</feature>
<name>A0ABY5PJE4_9ACTN</name>
<keyword evidence="3" id="KW-1185">Reference proteome</keyword>
<dbReference type="EMBL" id="CP088295">
    <property type="protein sequence ID" value="UUY04809.1"/>
    <property type="molecule type" value="Genomic_DNA"/>
</dbReference>
<proteinExistence type="predicted"/>
<reference evidence="3" key="1">
    <citation type="submission" date="2021-11" db="EMBL/GenBank/DDBJ databases">
        <title>Cultivation dependent microbiological survey of springs from the worlds oldest radium mine currently devoted to the extraction of radon-saturated water.</title>
        <authorList>
            <person name="Kapinusova G."/>
            <person name="Smrhova T."/>
            <person name="Strejcek M."/>
            <person name="Suman J."/>
            <person name="Jani K."/>
            <person name="Pajer P."/>
            <person name="Uhlik O."/>
        </authorList>
    </citation>
    <scope>NUCLEOTIDE SEQUENCE [LARGE SCALE GENOMIC DNA]</scope>
    <source>
        <strain evidence="3">J379</strain>
    </source>
</reference>